<dbReference type="InterPro" id="IPR029787">
    <property type="entry name" value="Nucleotide_cyclase"/>
</dbReference>
<reference evidence="2 3" key="1">
    <citation type="submission" date="2021-07" db="EMBL/GenBank/DDBJ databases">
        <title>Whole genome sequencing of non-tuberculosis mycobacteria type-strains.</title>
        <authorList>
            <person name="Igarashi Y."/>
            <person name="Osugi A."/>
            <person name="Mitarai S."/>
        </authorList>
    </citation>
    <scope>NUCLEOTIDE SEQUENCE [LARGE SCALE GENOMIC DNA]</scope>
    <source>
        <strain evidence="2 3">JCM 16370</strain>
    </source>
</reference>
<dbReference type="NCBIfam" id="TIGR00254">
    <property type="entry name" value="GGDEF"/>
    <property type="match status" value="1"/>
</dbReference>
<dbReference type="RefSeq" id="WP_071949052.1">
    <property type="nucleotide sequence ID" value="NZ_BAAAVX010000047.1"/>
</dbReference>
<keyword evidence="3" id="KW-1185">Reference proteome</keyword>
<dbReference type="Proteomes" id="UP000825367">
    <property type="component" value="Chromosome"/>
</dbReference>
<organism evidence="2 3">
    <name type="scientific">Mycolicibacterium pallens</name>
    <dbReference type="NCBI Taxonomy" id="370524"/>
    <lineage>
        <taxon>Bacteria</taxon>
        <taxon>Bacillati</taxon>
        <taxon>Actinomycetota</taxon>
        <taxon>Actinomycetes</taxon>
        <taxon>Mycobacteriales</taxon>
        <taxon>Mycobacteriaceae</taxon>
        <taxon>Mycolicibacterium</taxon>
    </lineage>
</organism>
<dbReference type="PANTHER" id="PTHR45138">
    <property type="entry name" value="REGULATORY COMPONENTS OF SENSORY TRANSDUCTION SYSTEM"/>
    <property type="match status" value="1"/>
</dbReference>
<evidence type="ECO:0000259" key="1">
    <source>
        <dbReference type="PROSITE" id="PS50887"/>
    </source>
</evidence>
<dbReference type="PANTHER" id="PTHR45138:SF9">
    <property type="entry name" value="DIGUANYLATE CYCLASE DGCM-RELATED"/>
    <property type="match status" value="1"/>
</dbReference>
<dbReference type="InterPro" id="IPR029016">
    <property type="entry name" value="GAF-like_dom_sf"/>
</dbReference>
<dbReference type="Pfam" id="PF01590">
    <property type="entry name" value="GAF"/>
    <property type="match status" value="1"/>
</dbReference>
<dbReference type="InterPro" id="IPR043128">
    <property type="entry name" value="Rev_trsase/Diguanyl_cyclase"/>
</dbReference>
<dbReference type="InterPro" id="IPR050469">
    <property type="entry name" value="Diguanylate_Cyclase"/>
</dbReference>
<name>A0ABX8VEW6_9MYCO</name>
<evidence type="ECO:0000313" key="2">
    <source>
        <dbReference type="EMBL" id="QYL16334.1"/>
    </source>
</evidence>
<dbReference type="Gene3D" id="3.30.450.40">
    <property type="match status" value="1"/>
</dbReference>
<dbReference type="SUPFAM" id="SSF55073">
    <property type="entry name" value="Nucleotide cyclase"/>
    <property type="match status" value="1"/>
</dbReference>
<feature type="domain" description="GGDEF" evidence="1">
    <location>
        <begin position="232"/>
        <end position="361"/>
    </location>
</feature>
<proteinExistence type="predicted"/>
<dbReference type="SMART" id="SM00065">
    <property type="entry name" value="GAF"/>
    <property type="match status" value="1"/>
</dbReference>
<gene>
    <name evidence="2" type="ORF">K0O64_25510</name>
</gene>
<dbReference type="InterPro" id="IPR000160">
    <property type="entry name" value="GGDEF_dom"/>
</dbReference>
<dbReference type="PROSITE" id="PS50887">
    <property type="entry name" value="GGDEF"/>
    <property type="match status" value="1"/>
</dbReference>
<sequence>MSEAGFPIPANERERLNVLADYNIMDSLPEQAYNDFAKLASAICGTPIALITLLDEQRQWFKANIGLGVSETPRSQAFCAHAIMNPDEVMTVEDARADERFVSNPLVTGDPGIRFYAGAPLVAPTGEALGTICVIDRQPRTLTETQREALEILSREIIVQLELRRSIETLEQAVLDQEKYVELLQEYQRDIEKVRVHLESQSVTDVLTGVKNRRSFDITLEEECMRAQSRGNTVSLVMIDVDHFKAFNDDFGHPAGDEVLRGVAHLLQSELRVSDSLFRYGGEEFAVVLPETTCKGAFVLGERFRRAIQRAPWPKRPISISIGVAAAGGDVSTPSELLQAADRALYQAKQSGRNRVVMASDDA</sequence>
<dbReference type="Gene3D" id="3.30.70.270">
    <property type="match status" value="1"/>
</dbReference>
<protein>
    <submittedName>
        <fullName evidence="2">Sensor domain-containing diguanylate cyclase</fullName>
    </submittedName>
</protein>
<dbReference type="InterPro" id="IPR003018">
    <property type="entry name" value="GAF"/>
</dbReference>
<accession>A0ABX8VEW6</accession>
<evidence type="ECO:0000313" key="3">
    <source>
        <dbReference type="Proteomes" id="UP000825367"/>
    </source>
</evidence>
<dbReference type="SMART" id="SM00267">
    <property type="entry name" value="GGDEF"/>
    <property type="match status" value="1"/>
</dbReference>
<dbReference type="Pfam" id="PF00990">
    <property type="entry name" value="GGDEF"/>
    <property type="match status" value="1"/>
</dbReference>
<dbReference type="CDD" id="cd01949">
    <property type="entry name" value="GGDEF"/>
    <property type="match status" value="1"/>
</dbReference>
<dbReference type="EMBL" id="CP080333">
    <property type="protein sequence ID" value="QYL16334.1"/>
    <property type="molecule type" value="Genomic_DNA"/>
</dbReference>
<dbReference type="SUPFAM" id="SSF55781">
    <property type="entry name" value="GAF domain-like"/>
    <property type="match status" value="1"/>
</dbReference>